<evidence type="ECO:0000313" key="7">
    <source>
        <dbReference type="EMBL" id="KAB8064691.1"/>
    </source>
</evidence>
<dbReference type="SUPFAM" id="SSF52218">
    <property type="entry name" value="Flavoproteins"/>
    <property type="match status" value="1"/>
</dbReference>
<dbReference type="EMBL" id="WFLI01000011">
    <property type="protein sequence ID" value="KAB8064691.1"/>
    <property type="molecule type" value="Genomic_DNA"/>
</dbReference>
<accession>A0A6I1IKG6</accession>
<dbReference type="Proteomes" id="UP000468717">
    <property type="component" value="Unassembled WGS sequence"/>
</dbReference>
<dbReference type="InterPro" id="IPR051814">
    <property type="entry name" value="NAD(P)H-dep_FMN_reductase"/>
</dbReference>
<name>A0A6I1IKG6_9BURK</name>
<feature type="compositionally biased region" description="Low complexity" evidence="5">
    <location>
        <begin position="186"/>
        <end position="197"/>
    </location>
</feature>
<sequence length="213" mass="22425">MSILLLGGSPQLPSSSSRLLAHIGEQLALQGHHYARLHVRDLPARALLLADYDDAAIARAVRAVADADAIVIATPIYKASYTGLLKAFLDLLPQDGLAGKLVLPLATGGGHAHTLALDYALRPVLHALGAKQVFTSIYANAQQLEWHEEHGLSLDAPIAARVQAGIEELSTGLFVLQGQRPPVPAPAHAAAADASVPGRSLQDQPYAPRFQAA</sequence>
<comment type="caution">
    <text evidence="7">The sequence shown here is derived from an EMBL/GenBank/DDBJ whole genome shotgun (WGS) entry which is preliminary data.</text>
</comment>
<keyword evidence="8" id="KW-1185">Reference proteome</keyword>
<evidence type="ECO:0000313" key="8">
    <source>
        <dbReference type="Proteomes" id="UP000468717"/>
    </source>
</evidence>
<protein>
    <submittedName>
        <fullName evidence="7">NADPH-dependent FMN reductase</fullName>
        <ecNumber evidence="7">1.5.1.38</ecNumber>
    </submittedName>
</protein>
<dbReference type="InterPro" id="IPR029039">
    <property type="entry name" value="Flavoprotein-like_sf"/>
</dbReference>
<dbReference type="GO" id="GO:0046306">
    <property type="term" value="P:alkanesulfonate catabolic process"/>
    <property type="evidence" value="ECO:0007669"/>
    <property type="project" value="InterPro"/>
</dbReference>
<dbReference type="Gene3D" id="3.40.50.360">
    <property type="match status" value="1"/>
</dbReference>
<keyword evidence="3" id="KW-0288">FMN</keyword>
<feature type="domain" description="NADPH-dependent FMN reductase-like" evidence="6">
    <location>
        <begin position="1"/>
        <end position="139"/>
    </location>
</feature>
<evidence type="ECO:0000259" key="6">
    <source>
        <dbReference type="Pfam" id="PF03358"/>
    </source>
</evidence>
<dbReference type="AlphaFoldDB" id="A0A6I1IKG6"/>
<dbReference type="PANTHER" id="PTHR43408:SF1">
    <property type="entry name" value="FMN REDUCTASE (NADPH)"/>
    <property type="match status" value="1"/>
</dbReference>
<dbReference type="Pfam" id="PF03358">
    <property type="entry name" value="FMN_red"/>
    <property type="match status" value="1"/>
</dbReference>
<gene>
    <name evidence="7" type="primary">ssuE</name>
    <name evidence="7" type="ORF">GCN75_12065</name>
</gene>
<proteinExistence type="inferred from homology"/>
<evidence type="ECO:0000256" key="3">
    <source>
        <dbReference type="ARBA" id="ARBA00022643"/>
    </source>
</evidence>
<evidence type="ECO:0000256" key="1">
    <source>
        <dbReference type="ARBA" id="ARBA00005990"/>
    </source>
</evidence>
<dbReference type="GO" id="GO:0052873">
    <property type="term" value="F:FMN reductase (NADPH) activity"/>
    <property type="evidence" value="ECO:0007669"/>
    <property type="project" value="UniProtKB-EC"/>
</dbReference>
<dbReference type="EC" id="1.5.1.38" evidence="7"/>
<comment type="similarity">
    <text evidence="1">Belongs to the SsuE family.</text>
</comment>
<feature type="region of interest" description="Disordered" evidence="5">
    <location>
        <begin position="185"/>
        <end position="204"/>
    </location>
</feature>
<dbReference type="InterPro" id="IPR020048">
    <property type="entry name" value="NADPH-dep_FMN_reduc_SsuE"/>
</dbReference>
<dbReference type="PANTHER" id="PTHR43408">
    <property type="entry name" value="FMN REDUCTASE (NADPH)"/>
    <property type="match status" value="1"/>
</dbReference>
<keyword evidence="4 7" id="KW-0560">Oxidoreductase</keyword>
<organism evidence="7 8">
    <name type="scientific">Janthinobacterium violaceinigrum</name>
    <dbReference type="NCBI Taxonomy" id="2654252"/>
    <lineage>
        <taxon>Bacteria</taxon>
        <taxon>Pseudomonadati</taxon>
        <taxon>Pseudomonadota</taxon>
        <taxon>Betaproteobacteria</taxon>
        <taxon>Burkholderiales</taxon>
        <taxon>Oxalobacteraceae</taxon>
        <taxon>Janthinobacterium</taxon>
    </lineage>
</organism>
<evidence type="ECO:0000256" key="4">
    <source>
        <dbReference type="ARBA" id="ARBA00023002"/>
    </source>
</evidence>
<dbReference type="RefSeq" id="WP_152282728.1">
    <property type="nucleotide sequence ID" value="NZ_WFLI01000011.1"/>
</dbReference>
<dbReference type="NCBIfam" id="TIGR03567">
    <property type="entry name" value="FMN_reduc_SsuE"/>
    <property type="match status" value="1"/>
</dbReference>
<keyword evidence="2" id="KW-0285">Flavoprotein</keyword>
<evidence type="ECO:0000256" key="2">
    <source>
        <dbReference type="ARBA" id="ARBA00022630"/>
    </source>
</evidence>
<evidence type="ECO:0000256" key="5">
    <source>
        <dbReference type="SAM" id="MobiDB-lite"/>
    </source>
</evidence>
<dbReference type="InterPro" id="IPR005025">
    <property type="entry name" value="FMN_Rdtase-like_dom"/>
</dbReference>
<reference evidence="7 8" key="1">
    <citation type="submission" date="2019-10" db="EMBL/GenBank/DDBJ databases">
        <title>Three novel species isolated from a subtropical stream in China.</title>
        <authorList>
            <person name="Lu H."/>
        </authorList>
    </citation>
    <scope>NUCLEOTIDE SEQUENCE [LARGE SCALE GENOMIC DNA]</scope>
    <source>
        <strain evidence="7 8">FT13W</strain>
    </source>
</reference>